<evidence type="ECO:0000256" key="2">
    <source>
        <dbReference type="ARBA" id="ARBA00022527"/>
    </source>
</evidence>
<dbReference type="InterPro" id="IPR017441">
    <property type="entry name" value="Protein_kinase_ATP_BS"/>
</dbReference>
<evidence type="ECO:0000256" key="7">
    <source>
        <dbReference type="ARBA" id="ARBA00022737"/>
    </source>
</evidence>
<dbReference type="PANTHER" id="PTHR27002:SF1001">
    <property type="entry name" value="CYSTEINE-RICH RECEPTOR-LIKE PROTEIN KINASE 10-RELATED"/>
    <property type="match status" value="1"/>
</dbReference>
<keyword evidence="11 18" id="KW-1133">Transmembrane helix</keyword>
<dbReference type="InterPro" id="IPR008271">
    <property type="entry name" value="Ser/Thr_kinase_AS"/>
</dbReference>
<evidence type="ECO:0000256" key="19">
    <source>
        <dbReference type="SAM" id="SignalP"/>
    </source>
</evidence>
<dbReference type="InterPro" id="IPR011009">
    <property type="entry name" value="Kinase-like_dom_sf"/>
</dbReference>
<keyword evidence="9" id="KW-0418">Kinase</keyword>
<keyword evidence="4" id="KW-0808">Transferase</keyword>
<feature type="domain" description="Gnk2-homologous" evidence="21">
    <location>
        <begin position="28"/>
        <end position="132"/>
    </location>
</feature>
<keyword evidence="8 17" id="KW-0547">Nucleotide-binding</keyword>
<keyword evidence="7" id="KW-0677">Repeat</keyword>
<comment type="catalytic activity">
    <reaction evidence="16">
        <text>L-threonyl-[protein] + ATP = O-phospho-L-threonyl-[protein] + ADP + H(+)</text>
        <dbReference type="Rhea" id="RHEA:46608"/>
        <dbReference type="Rhea" id="RHEA-COMP:11060"/>
        <dbReference type="Rhea" id="RHEA-COMP:11605"/>
        <dbReference type="ChEBI" id="CHEBI:15378"/>
        <dbReference type="ChEBI" id="CHEBI:30013"/>
        <dbReference type="ChEBI" id="CHEBI:30616"/>
        <dbReference type="ChEBI" id="CHEBI:61977"/>
        <dbReference type="ChEBI" id="CHEBI:456216"/>
    </reaction>
</comment>
<dbReference type="SMART" id="SM00220">
    <property type="entry name" value="S_TKc"/>
    <property type="match status" value="1"/>
</dbReference>
<organism evidence="22 23">
    <name type="scientific">Camelina sativa</name>
    <name type="common">False flax</name>
    <name type="synonym">Myagrum sativum</name>
    <dbReference type="NCBI Taxonomy" id="90675"/>
    <lineage>
        <taxon>Eukaryota</taxon>
        <taxon>Viridiplantae</taxon>
        <taxon>Streptophyta</taxon>
        <taxon>Embryophyta</taxon>
        <taxon>Tracheophyta</taxon>
        <taxon>Spermatophyta</taxon>
        <taxon>Magnoliopsida</taxon>
        <taxon>eudicotyledons</taxon>
        <taxon>Gunneridae</taxon>
        <taxon>Pentapetalae</taxon>
        <taxon>rosids</taxon>
        <taxon>malvids</taxon>
        <taxon>Brassicales</taxon>
        <taxon>Brassicaceae</taxon>
        <taxon>Camelineae</taxon>
        <taxon>Camelina</taxon>
    </lineage>
</organism>
<dbReference type="Proteomes" id="UP000694864">
    <property type="component" value="Chromosome 12"/>
</dbReference>
<gene>
    <name evidence="23" type="primary">LOC104731164</name>
</gene>
<keyword evidence="10 17" id="KW-0067">ATP-binding</keyword>
<dbReference type="Gene3D" id="1.10.510.10">
    <property type="entry name" value="Transferase(Phosphotransferase) domain 1"/>
    <property type="match status" value="1"/>
</dbReference>
<sequence length="656" mass="73003">MSSSASFIFLFLISFLTSFREASAQDPTYIYHTCPNTTTFTRNSTYFANLRALLSSFTSRNASYSTGFQNATVGQAPERVTGLFNCRGDVSLEVCRSCVEFSVNETFTRCPNERDVTLYYDQCILRYSNRNILSTLNTDGGIILYNTQNVTSNQERFKDLLLSTLSQAATEAAGSSRKFDGRKANLTTFQTLYGFVQCTPDLTRQECLRCLQQTINGLPTDKIGGRLVVPSCSSRYELYPFYNESAITVPSPPPTPPPVSAPPRRAKGGNSSVLVIAIVVPIIVAVLLFVAGYCFLARRAKKSYDTTSVFDGDDITTADSLQLDYRKIQTATDDFAASNKIGQGGFGEVYKGTLTDGTEVAVKRLSKSSGQGEVEFKNEVVLVAKLQHRNLVRLLGFCLDGEERVLVYEYVPNKSLDYFLFDPEKQGQLDWTRRYKIIGGVARGILYLHQDSRLTIIHRDLKASNILLDADMNPKIADFGMARIFGLDQTEENTNRIVGTYGYMSPEYAMHGQYSMKSDVYSFGVLVLEIISGKKNSSFYQTDGAHDLVSYAWKLWSNGTPLELVDPTIADNFQKSEVVRCVHIGLLCVQEDPVERPTLSNIVLMLTSNTMTLSVPRQPGLFFQSRLGKDPLDTFSTTRSLIGSVDDATITDLYPR</sequence>
<evidence type="ECO:0000313" key="22">
    <source>
        <dbReference type="Proteomes" id="UP000694864"/>
    </source>
</evidence>
<dbReference type="InterPro" id="IPR001245">
    <property type="entry name" value="Ser-Thr/Tyr_kinase_cat_dom"/>
</dbReference>
<dbReference type="PANTHER" id="PTHR27002">
    <property type="entry name" value="RECEPTOR-LIKE SERINE/THREONINE-PROTEIN KINASE SD1-8"/>
    <property type="match status" value="1"/>
</dbReference>
<evidence type="ECO:0000259" key="21">
    <source>
        <dbReference type="PROSITE" id="PS51473"/>
    </source>
</evidence>
<dbReference type="PROSITE" id="PS50011">
    <property type="entry name" value="PROTEIN_KINASE_DOM"/>
    <property type="match status" value="1"/>
</dbReference>
<evidence type="ECO:0000256" key="13">
    <source>
        <dbReference type="ARBA" id="ARBA00023170"/>
    </source>
</evidence>
<dbReference type="CDD" id="cd14066">
    <property type="entry name" value="STKc_IRAK"/>
    <property type="match status" value="1"/>
</dbReference>
<comment type="catalytic activity">
    <reaction evidence="15">
        <text>L-seryl-[protein] + ATP = O-phospho-L-seryl-[protein] + ADP + H(+)</text>
        <dbReference type="Rhea" id="RHEA:17989"/>
        <dbReference type="Rhea" id="RHEA-COMP:9863"/>
        <dbReference type="Rhea" id="RHEA-COMP:11604"/>
        <dbReference type="ChEBI" id="CHEBI:15378"/>
        <dbReference type="ChEBI" id="CHEBI:29999"/>
        <dbReference type="ChEBI" id="CHEBI:30616"/>
        <dbReference type="ChEBI" id="CHEBI:83421"/>
        <dbReference type="ChEBI" id="CHEBI:456216"/>
    </reaction>
</comment>
<dbReference type="GeneID" id="104731164"/>
<evidence type="ECO:0000256" key="1">
    <source>
        <dbReference type="ARBA" id="ARBA00004167"/>
    </source>
</evidence>
<accession>A0ABM0UZX7</accession>
<keyword evidence="14" id="KW-0325">Glycoprotein</keyword>
<dbReference type="CDD" id="cd23509">
    <property type="entry name" value="Gnk2-like"/>
    <property type="match status" value="2"/>
</dbReference>
<dbReference type="SUPFAM" id="SSF56112">
    <property type="entry name" value="Protein kinase-like (PK-like)"/>
    <property type="match status" value="1"/>
</dbReference>
<feature type="transmembrane region" description="Helical" evidence="18">
    <location>
        <begin position="273"/>
        <end position="296"/>
    </location>
</feature>
<evidence type="ECO:0000256" key="3">
    <source>
        <dbReference type="ARBA" id="ARBA00022553"/>
    </source>
</evidence>
<dbReference type="InterPro" id="IPR038408">
    <property type="entry name" value="GNK2_sf"/>
</dbReference>
<evidence type="ECO:0000256" key="17">
    <source>
        <dbReference type="PROSITE-ProRule" id="PRU10141"/>
    </source>
</evidence>
<evidence type="ECO:0000259" key="20">
    <source>
        <dbReference type="PROSITE" id="PS50011"/>
    </source>
</evidence>
<dbReference type="Pfam" id="PF01657">
    <property type="entry name" value="Stress-antifung"/>
    <property type="match status" value="2"/>
</dbReference>
<dbReference type="InterPro" id="IPR002902">
    <property type="entry name" value="GNK2"/>
</dbReference>
<dbReference type="InterPro" id="IPR000719">
    <property type="entry name" value="Prot_kinase_dom"/>
</dbReference>
<feature type="chain" id="PRO_5046961610" evidence="19">
    <location>
        <begin position="25"/>
        <end position="656"/>
    </location>
</feature>
<evidence type="ECO:0000256" key="5">
    <source>
        <dbReference type="ARBA" id="ARBA00022692"/>
    </source>
</evidence>
<evidence type="ECO:0000256" key="15">
    <source>
        <dbReference type="ARBA" id="ARBA00047558"/>
    </source>
</evidence>
<evidence type="ECO:0000256" key="10">
    <source>
        <dbReference type="ARBA" id="ARBA00022840"/>
    </source>
</evidence>
<keyword evidence="5 18" id="KW-0812">Transmembrane</keyword>
<reference evidence="22" key="1">
    <citation type="journal article" date="2014" name="Nat. Commun.">
        <title>The emerging biofuel crop Camelina sativa retains a highly undifferentiated hexaploid genome structure.</title>
        <authorList>
            <person name="Kagale S."/>
            <person name="Koh C."/>
            <person name="Nixon J."/>
            <person name="Bollina V."/>
            <person name="Clarke W.E."/>
            <person name="Tuteja R."/>
            <person name="Spillane C."/>
            <person name="Robinson S.J."/>
            <person name="Links M.G."/>
            <person name="Clarke C."/>
            <person name="Higgins E.E."/>
            <person name="Huebert T."/>
            <person name="Sharpe A.G."/>
            <person name="Parkin I.A."/>
        </authorList>
    </citation>
    <scope>NUCLEOTIDE SEQUENCE [LARGE SCALE GENOMIC DNA]</scope>
    <source>
        <strain evidence="22">cv. DH55</strain>
    </source>
</reference>
<keyword evidence="12 18" id="KW-0472">Membrane</keyword>
<feature type="binding site" evidence="17">
    <location>
        <position position="363"/>
    </location>
    <ligand>
        <name>ATP</name>
        <dbReference type="ChEBI" id="CHEBI:30616"/>
    </ligand>
</feature>
<dbReference type="PROSITE" id="PS51473">
    <property type="entry name" value="GNK2"/>
    <property type="match status" value="2"/>
</dbReference>
<proteinExistence type="predicted"/>
<evidence type="ECO:0000256" key="11">
    <source>
        <dbReference type="ARBA" id="ARBA00022989"/>
    </source>
</evidence>
<evidence type="ECO:0000313" key="23">
    <source>
        <dbReference type="RefSeq" id="XP_010448753.1"/>
    </source>
</evidence>
<evidence type="ECO:0000256" key="12">
    <source>
        <dbReference type="ARBA" id="ARBA00023136"/>
    </source>
</evidence>
<evidence type="ECO:0000256" key="18">
    <source>
        <dbReference type="SAM" id="Phobius"/>
    </source>
</evidence>
<feature type="domain" description="Protein kinase" evidence="20">
    <location>
        <begin position="335"/>
        <end position="613"/>
    </location>
</feature>
<protein>
    <submittedName>
        <fullName evidence="23">Cysteine-rich receptor-like protein kinase 10 isoform X1</fullName>
    </submittedName>
</protein>
<evidence type="ECO:0000256" key="9">
    <source>
        <dbReference type="ARBA" id="ARBA00022777"/>
    </source>
</evidence>
<keyword evidence="3" id="KW-0597">Phosphoprotein</keyword>
<dbReference type="RefSeq" id="XP_010448753.1">
    <property type="nucleotide sequence ID" value="XM_010450451.2"/>
</dbReference>
<evidence type="ECO:0000256" key="8">
    <source>
        <dbReference type="ARBA" id="ARBA00022741"/>
    </source>
</evidence>
<evidence type="ECO:0000256" key="6">
    <source>
        <dbReference type="ARBA" id="ARBA00022729"/>
    </source>
</evidence>
<evidence type="ECO:0000256" key="4">
    <source>
        <dbReference type="ARBA" id="ARBA00022679"/>
    </source>
</evidence>
<evidence type="ECO:0000256" key="14">
    <source>
        <dbReference type="ARBA" id="ARBA00023180"/>
    </source>
</evidence>
<keyword evidence="13" id="KW-0675">Receptor</keyword>
<dbReference type="PROSITE" id="PS00108">
    <property type="entry name" value="PROTEIN_KINASE_ST"/>
    <property type="match status" value="1"/>
</dbReference>
<dbReference type="PROSITE" id="PS00107">
    <property type="entry name" value="PROTEIN_KINASE_ATP"/>
    <property type="match status" value="1"/>
</dbReference>
<reference evidence="23" key="2">
    <citation type="submission" date="2025-08" db="UniProtKB">
        <authorList>
            <consortium name="RefSeq"/>
        </authorList>
    </citation>
    <scope>IDENTIFICATION</scope>
    <source>
        <tissue evidence="23">Leaf</tissue>
    </source>
</reference>
<dbReference type="Gene3D" id="3.30.430.20">
    <property type="entry name" value="Gnk2 domain, C-X8-C-X2-C motif"/>
    <property type="match status" value="2"/>
</dbReference>
<keyword evidence="6 19" id="KW-0732">Signal</keyword>
<comment type="subcellular location">
    <subcellularLocation>
        <location evidence="1">Membrane</location>
        <topology evidence="1">Single-pass membrane protein</topology>
    </subcellularLocation>
</comment>
<feature type="domain" description="Gnk2-homologous" evidence="21">
    <location>
        <begin position="138"/>
        <end position="241"/>
    </location>
</feature>
<evidence type="ECO:0000256" key="16">
    <source>
        <dbReference type="ARBA" id="ARBA00047951"/>
    </source>
</evidence>
<dbReference type="Gene3D" id="3.30.200.20">
    <property type="entry name" value="Phosphorylase Kinase, domain 1"/>
    <property type="match status" value="1"/>
</dbReference>
<dbReference type="Pfam" id="PF07714">
    <property type="entry name" value="PK_Tyr_Ser-Thr"/>
    <property type="match status" value="1"/>
</dbReference>
<feature type="signal peptide" evidence="19">
    <location>
        <begin position="1"/>
        <end position="24"/>
    </location>
</feature>
<keyword evidence="22" id="KW-1185">Reference proteome</keyword>
<keyword evidence="2" id="KW-0723">Serine/threonine-protein kinase</keyword>
<name>A0ABM0UZX7_CAMSA</name>